<dbReference type="Proteomes" id="UP001163831">
    <property type="component" value="Chromosome"/>
</dbReference>
<keyword evidence="3" id="KW-1185">Reference proteome</keyword>
<gene>
    <name evidence="2" type="ORF">N5W20_04050</name>
</gene>
<evidence type="ECO:0000313" key="2">
    <source>
        <dbReference type="EMBL" id="UYH52038.1"/>
    </source>
</evidence>
<keyword evidence="2" id="KW-0808">Transferase</keyword>
<proteinExistence type="predicted"/>
<dbReference type="InterPro" id="IPR027417">
    <property type="entry name" value="P-loop_NTPase"/>
</dbReference>
<keyword evidence="2" id="KW-0418">Kinase</keyword>
<dbReference type="PANTHER" id="PTHR10285">
    <property type="entry name" value="URIDINE KINASE"/>
    <property type="match status" value="1"/>
</dbReference>
<name>A0ABY6GKG7_9PROT</name>
<dbReference type="Pfam" id="PF00485">
    <property type="entry name" value="PRK"/>
    <property type="match status" value="1"/>
</dbReference>
<dbReference type="NCBIfam" id="NF006743">
    <property type="entry name" value="PRK09270.1-2"/>
    <property type="match status" value="1"/>
</dbReference>
<reference evidence="2" key="1">
    <citation type="submission" date="2022-10" db="EMBL/GenBank/DDBJ databases">
        <title>Candidatus Kirkpatrella diaphorinas gen. nov., sp. nov., an uncultured endosymbiont identified in a population of Diaphorina citri from Hawaii.</title>
        <authorList>
            <person name="Henry E.M."/>
            <person name="Carlson C.R."/>
            <person name="Kuo Y.-W."/>
        </authorList>
    </citation>
    <scope>NUCLEOTIDE SEQUENCE</scope>
    <source>
        <strain evidence="2">CADCRV1</strain>
    </source>
</reference>
<protein>
    <submittedName>
        <fullName evidence="2">Nucleoside/nucleotide kinase family protein</fullName>
    </submittedName>
</protein>
<feature type="domain" description="Phosphoribulokinase/uridine kinase" evidence="1">
    <location>
        <begin position="23"/>
        <end position="206"/>
    </location>
</feature>
<accession>A0ABY6GKG7</accession>
<dbReference type="Gene3D" id="3.40.50.300">
    <property type="entry name" value="P-loop containing nucleotide triphosphate hydrolases"/>
    <property type="match status" value="2"/>
</dbReference>
<evidence type="ECO:0000313" key="3">
    <source>
        <dbReference type="Proteomes" id="UP001163831"/>
    </source>
</evidence>
<dbReference type="GO" id="GO:0016301">
    <property type="term" value="F:kinase activity"/>
    <property type="evidence" value="ECO:0007669"/>
    <property type="project" value="UniProtKB-KW"/>
</dbReference>
<dbReference type="SUPFAM" id="SSF52540">
    <property type="entry name" value="P-loop containing nucleoside triphosphate hydrolases"/>
    <property type="match status" value="1"/>
</dbReference>
<dbReference type="EMBL" id="CP107052">
    <property type="protein sequence ID" value="UYH52038.1"/>
    <property type="molecule type" value="Genomic_DNA"/>
</dbReference>
<dbReference type="InterPro" id="IPR006083">
    <property type="entry name" value="PRK/URK"/>
</dbReference>
<evidence type="ECO:0000259" key="1">
    <source>
        <dbReference type="Pfam" id="PF00485"/>
    </source>
</evidence>
<sequence>MVQLPDAILSRIKSLMTSHKRVILGIAGPPGCGKSSLSARIRDHFGPEAAILPMDGFHLANNVLDALDRRQRKGAEDTFDSAGFAALVQRVAQPGEDQTIYAPDFDREVDAAIAGAIAIAPSCRLVIVEGNYLLCDGHWQVARRNMHQVWYVDVDDAARNMWLAARHVSFGRTQSEAEAWIAQTDAPNARFIESFKSRAEWVIPRSIMEALYQ</sequence>
<organism evidence="2 3">
    <name type="scientific">Candidatus Kirkpatrickella diaphorinae</name>
    <dbReference type="NCBI Taxonomy" id="2984322"/>
    <lineage>
        <taxon>Bacteria</taxon>
        <taxon>Pseudomonadati</taxon>
        <taxon>Pseudomonadota</taxon>
        <taxon>Alphaproteobacteria</taxon>
        <taxon>Acetobacterales</taxon>
        <taxon>Acetobacteraceae</taxon>
        <taxon>Candidatus Kirkpatrickella</taxon>
    </lineage>
</organism>
<dbReference type="RefSeq" id="WP_319807633.1">
    <property type="nucleotide sequence ID" value="NZ_CP107052.1"/>
</dbReference>